<keyword evidence="2" id="KW-1134">Transmembrane beta strand</keyword>
<evidence type="ECO:0000256" key="2">
    <source>
        <dbReference type="ARBA" id="ARBA00022452"/>
    </source>
</evidence>
<organism evidence="12 13">
    <name type="scientific">Novosphingobium guangzhouense</name>
    <dbReference type="NCBI Taxonomy" id="1850347"/>
    <lineage>
        <taxon>Bacteria</taxon>
        <taxon>Pseudomonadati</taxon>
        <taxon>Pseudomonadota</taxon>
        <taxon>Alphaproteobacteria</taxon>
        <taxon>Sphingomonadales</taxon>
        <taxon>Sphingomonadaceae</taxon>
        <taxon>Novosphingobium</taxon>
    </lineage>
</organism>
<evidence type="ECO:0000313" key="12">
    <source>
        <dbReference type="EMBL" id="PNU05559.1"/>
    </source>
</evidence>
<evidence type="ECO:0008006" key="14">
    <source>
        <dbReference type="Google" id="ProtNLM"/>
    </source>
</evidence>
<dbReference type="Proteomes" id="UP000236327">
    <property type="component" value="Unassembled WGS sequence"/>
</dbReference>
<dbReference type="GO" id="GO:0009279">
    <property type="term" value="C:cell outer membrane"/>
    <property type="evidence" value="ECO:0007669"/>
    <property type="project" value="UniProtKB-SubCell"/>
</dbReference>
<evidence type="ECO:0000256" key="3">
    <source>
        <dbReference type="ARBA" id="ARBA00022692"/>
    </source>
</evidence>
<feature type="domain" description="Surface lipoprotein assembly modifier N-terminal TPR repeats region" evidence="11">
    <location>
        <begin position="74"/>
        <end position="169"/>
    </location>
</feature>
<feature type="chain" id="PRO_5014335360" description="Peptide signal" evidence="9">
    <location>
        <begin position="20"/>
        <end position="495"/>
    </location>
</feature>
<dbReference type="Gene3D" id="1.25.40.10">
    <property type="entry name" value="Tetratricopeptide repeat domain"/>
    <property type="match status" value="1"/>
</dbReference>
<evidence type="ECO:0000256" key="4">
    <source>
        <dbReference type="ARBA" id="ARBA00022729"/>
    </source>
</evidence>
<keyword evidence="5" id="KW-0472">Membrane</keyword>
<keyword evidence="3" id="KW-0812">Transmembrane</keyword>
<evidence type="ECO:0000256" key="1">
    <source>
        <dbReference type="ARBA" id="ARBA00004571"/>
    </source>
</evidence>
<gene>
    <name evidence="12" type="ORF">A8V01_16345</name>
</gene>
<feature type="compositionally biased region" description="Basic and acidic residues" evidence="8">
    <location>
        <begin position="37"/>
        <end position="53"/>
    </location>
</feature>
<dbReference type="InterPro" id="IPR007655">
    <property type="entry name" value="Slam_C"/>
</dbReference>
<evidence type="ECO:0000313" key="13">
    <source>
        <dbReference type="Proteomes" id="UP000236327"/>
    </source>
</evidence>
<dbReference type="Pfam" id="PF04575">
    <property type="entry name" value="SlipAM"/>
    <property type="match status" value="1"/>
</dbReference>
<evidence type="ECO:0000256" key="6">
    <source>
        <dbReference type="ARBA" id="ARBA00023237"/>
    </source>
</evidence>
<sequence>MARFASGISCILCTMIAFAHPAAAQVDNGRDTRLRLDQQLDRRRSEDDRRTLEDAEPDAAPSTIVIDGQSYTVRDTVDDVGKALYIAIGRRQWRDVDRFLAAYRKLDGHDAALVLYAQGALARNAGRLSEAESRYRALLAAKPDFLPAQLELARVLFENHKDREAQRAFRALRLRLVTEGAHAEGVLRSVDTFAAALARRNGWQGNLAFGPSYSTNVNQSSQSYACLLSMDDGTCLIDRKVPDAIKAAGLSFEGVLNRRVPLAGHGGVRARVIAFGDIYPQHHRYSQATAIVRVGYDYQTSRDQIALSPSFELGTLGSSALYRAAGGNFEWTHTFSPRFTGRFEGNLRRFDYTLSGYQAQSGPLGDVGLTGWYALTPSLTLFAGVDLAVKNTPGFDEGYRQWGGRIGANKAFGQSVNLFVLGSYRQRRNRTYSELFAATRKDDQYNVTAIASAPALKFAGLVPELVLQYARVESTVDWLYSYRRTSVALRLGRNF</sequence>
<evidence type="ECO:0000259" key="10">
    <source>
        <dbReference type="Pfam" id="PF04575"/>
    </source>
</evidence>
<dbReference type="Pfam" id="PF24575">
    <property type="entry name" value="TPR_Slam"/>
    <property type="match status" value="1"/>
</dbReference>
<protein>
    <recommendedName>
        <fullName evidence="14">Peptide signal</fullName>
    </recommendedName>
</protein>
<dbReference type="InterPro" id="IPR011990">
    <property type="entry name" value="TPR-like_helical_dom_sf"/>
</dbReference>
<name>A0A2K2G3E1_9SPHN</name>
<evidence type="ECO:0000256" key="5">
    <source>
        <dbReference type="ARBA" id="ARBA00023136"/>
    </source>
</evidence>
<keyword evidence="6" id="KW-0998">Cell outer membrane</keyword>
<proteinExistence type="inferred from homology"/>
<dbReference type="EMBL" id="LYMM01000025">
    <property type="protein sequence ID" value="PNU05559.1"/>
    <property type="molecule type" value="Genomic_DNA"/>
</dbReference>
<evidence type="ECO:0000256" key="7">
    <source>
        <dbReference type="ARBA" id="ARBA00023609"/>
    </source>
</evidence>
<evidence type="ECO:0000259" key="11">
    <source>
        <dbReference type="Pfam" id="PF24575"/>
    </source>
</evidence>
<feature type="domain" description="Surface lipoprotein assembly modifier C-terminal" evidence="10">
    <location>
        <begin position="203"/>
        <end position="495"/>
    </location>
</feature>
<dbReference type="InterPro" id="IPR057556">
    <property type="entry name" value="TPR_Slam"/>
</dbReference>
<keyword evidence="4 9" id="KW-0732">Signal</keyword>
<keyword evidence="13" id="KW-1185">Reference proteome</keyword>
<accession>A0A2K2G3E1</accession>
<comment type="subcellular location">
    <subcellularLocation>
        <location evidence="1">Cell outer membrane</location>
        <topology evidence="1">Multi-pass membrane protein</topology>
    </subcellularLocation>
</comment>
<comment type="similarity">
    <text evidence="7">Belongs to the Slam family.</text>
</comment>
<comment type="caution">
    <text evidence="12">The sequence shown here is derived from an EMBL/GenBank/DDBJ whole genome shotgun (WGS) entry which is preliminary data.</text>
</comment>
<dbReference type="SUPFAM" id="SSF48452">
    <property type="entry name" value="TPR-like"/>
    <property type="match status" value="1"/>
</dbReference>
<dbReference type="AlphaFoldDB" id="A0A2K2G3E1"/>
<evidence type="ECO:0000256" key="9">
    <source>
        <dbReference type="SAM" id="SignalP"/>
    </source>
</evidence>
<feature type="region of interest" description="Disordered" evidence="8">
    <location>
        <begin position="37"/>
        <end position="59"/>
    </location>
</feature>
<reference evidence="12 13" key="1">
    <citation type="submission" date="2016-05" db="EMBL/GenBank/DDBJ databases">
        <title>Complete genome sequence of Novosphingobium guangzhouense SA925(T).</title>
        <authorList>
            <person name="Sha S."/>
        </authorList>
    </citation>
    <scope>NUCLEOTIDE SEQUENCE [LARGE SCALE GENOMIC DNA]</scope>
    <source>
        <strain evidence="12 13">SA925</strain>
    </source>
</reference>
<feature type="signal peptide" evidence="9">
    <location>
        <begin position="1"/>
        <end position="19"/>
    </location>
</feature>
<evidence type="ECO:0000256" key="8">
    <source>
        <dbReference type="SAM" id="MobiDB-lite"/>
    </source>
</evidence>